<organism evidence="11 12">
    <name type="scientific">Thermosporothrix hazakensis</name>
    <dbReference type="NCBI Taxonomy" id="644383"/>
    <lineage>
        <taxon>Bacteria</taxon>
        <taxon>Bacillati</taxon>
        <taxon>Chloroflexota</taxon>
        <taxon>Ktedonobacteria</taxon>
        <taxon>Ktedonobacterales</taxon>
        <taxon>Thermosporotrichaceae</taxon>
        <taxon>Thermosporothrix</taxon>
    </lineage>
</organism>
<keyword evidence="12" id="KW-1185">Reference proteome</keyword>
<dbReference type="SUPFAM" id="SSF55874">
    <property type="entry name" value="ATPase domain of HSP90 chaperone/DNA topoisomerase II/histidine kinase"/>
    <property type="match status" value="1"/>
</dbReference>
<dbReference type="PANTHER" id="PTHR24421">
    <property type="entry name" value="NITRATE/NITRITE SENSOR PROTEIN NARX-RELATED"/>
    <property type="match status" value="1"/>
</dbReference>
<dbReference type="SUPFAM" id="SSF158472">
    <property type="entry name" value="HAMP domain-like"/>
    <property type="match status" value="1"/>
</dbReference>
<reference evidence="11 12" key="1">
    <citation type="submission" date="2018-06" db="EMBL/GenBank/DDBJ databases">
        <title>Genomic Encyclopedia of Archaeal and Bacterial Type Strains, Phase II (KMG-II): from individual species to whole genera.</title>
        <authorList>
            <person name="Goeker M."/>
        </authorList>
    </citation>
    <scope>NUCLEOTIDE SEQUENCE [LARGE SCALE GENOMIC DNA]</scope>
    <source>
        <strain evidence="11 12">ATCC BAA-1881</strain>
    </source>
</reference>
<dbReference type="GO" id="GO:0046983">
    <property type="term" value="F:protein dimerization activity"/>
    <property type="evidence" value="ECO:0007669"/>
    <property type="project" value="InterPro"/>
</dbReference>
<name>A0A326U5F2_THEHA</name>
<dbReference type="GO" id="GO:0016020">
    <property type="term" value="C:membrane"/>
    <property type="evidence" value="ECO:0007669"/>
    <property type="project" value="UniProtKB-SubCell"/>
</dbReference>
<comment type="catalytic activity">
    <reaction evidence="1">
        <text>ATP + protein L-histidine = ADP + protein N-phospho-L-histidine.</text>
        <dbReference type="EC" id="2.7.13.3"/>
    </reaction>
</comment>
<evidence type="ECO:0000313" key="11">
    <source>
        <dbReference type="EMBL" id="PZW27924.1"/>
    </source>
</evidence>
<evidence type="ECO:0000259" key="10">
    <source>
        <dbReference type="PROSITE" id="PS50885"/>
    </source>
</evidence>
<evidence type="ECO:0000256" key="3">
    <source>
        <dbReference type="ARBA" id="ARBA00012438"/>
    </source>
</evidence>
<comment type="subcellular location">
    <subcellularLocation>
        <location evidence="2">Membrane</location>
    </subcellularLocation>
</comment>
<evidence type="ECO:0000256" key="1">
    <source>
        <dbReference type="ARBA" id="ARBA00000085"/>
    </source>
</evidence>
<feature type="transmembrane region" description="Helical" evidence="8">
    <location>
        <begin position="23"/>
        <end position="49"/>
    </location>
</feature>
<evidence type="ECO:0000256" key="5">
    <source>
        <dbReference type="ARBA" id="ARBA00022679"/>
    </source>
</evidence>
<dbReference type="RefSeq" id="WP_111323677.1">
    <property type="nucleotide sequence ID" value="NZ_BIFX01000003.1"/>
</dbReference>
<dbReference type="Gene3D" id="6.10.340.10">
    <property type="match status" value="1"/>
</dbReference>
<proteinExistence type="predicted"/>
<gene>
    <name evidence="11" type="ORF">EI42_03302</name>
</gene>
<dbReference type="OrthoDB" id="9781904at2"/>
<keyword evidence="6 11" id="KW-0418">Kinase</keyword>
<dbReference type="Pfam" id="PF00672">
    <property type="entry name" value="HAMP"/>
    <property type="match status" value="1"/>
</dbReference>
<dbReference type="InterPro" id="IPR005467">
    <property type="entry name" value="His_kinase_dom"/>
</dbReference>
<evidence type="ECO:0000313" key="12">
    <source>
        <dbReference type="Proteomes" id="UP000248806"/>
    </source>
</evidence>
<dbReference type="EC" id="2.7.13.3" evidence="3"/>
<dbReference type="CDD" id="cd16917">
    <property type="entry name" value="HATPase_UhpB-NarQ-NarX-like"/>
    <property type="match status" value="1"/>
</dbReference>
<dbReference type="AlphaFoldDB" id="A0A326U5F2"/>
<evidence type="ECO:0000256" key="2">
    <source>
        <dbReference type="ARBA" id="ARBA00004370"/>
    </source>
</evidence>
<accession>A0A326U5F2</accession>
<dbReference type="EMBL" id="QKUF01000011">
    <property type="protein sequence ID" value="PZW27924.1"/>
    <property type="molecule type" value="Genomic_DNA"/>
</dbReference>
<dbReference type="SMART" id="SM00387">
    <property type="entry name" value="HATPase_c"/>
    <property type="match status" value="1"/>
</dbReference>
<feature type="transmembrane region" description="Helical" evidence="8">
    <location>
        <begin position="226"/>
        <end position="245"/>
    </location>
</feature>
<keyword evidence="4" id="KW-0597">Phosphoprotein</keyword>
<dbReference type="Proteomes" id="UP000248806">
    <property type="component" value="Unassembled WGS sequence"/>
</dbReference>
<dbReference type="SMART" id="SM00304">
    <property type="entry name" value="HAMP"/>
    <property type="match status" value="1"/>
</dbReference>
<dbReference type="Gene3D" id="1.20.5.1930">
    <property type="match status" value="1"/>
</dbReference>
<dbReference type="GO" id="GO:0000155">
    <property type="term" value="F:phosphorelay sensor kinase activity"/>
    <property type="evidence" value="ECO:0007669"/>
    <property type="project" value="InterPro"/>
</dbReference>
<evidence type="ECO:0000256" key="8">
    <source>
        <dbReference type="SAM" id="Phobius"/>
    </source>
</evidence>
<sequence>MTGTSRQKRRGCLRLSGLRARMALSYIVVTVSIMSVLLTIVGGIIFEVLHNTSALDSKALSRTEKMARLYALVAASQADGDTLSEQSTFQQGQPGSLDITAFVDESDWEMLKEENEETPRHRSSYSLSGQIAVTLVSTNGKILACSDMQQCTEGKTISGNPYEAMIREALQGRTVSRIVVTEEGREPRVALPVKRLGKVIGAVFISALPAVHGPFLHFLFFSWFEFAAVTLLIITPFGLLFGVISTRGLIRRIQRLAQAAERFAQGYYQERLQVQHHDELGDLEAGFNHMADQLVQSLEIQRRLTERNARLEERTHIARELHDSVKQHLFAVSMQLGAGLALLEESENPLRRYLLEADNLAYQARQELTALIKAMRPSALQHRPFLEALRQYVSSWSRQHSIPVKIQLPMNCTFSPEEEEALFRIAQEALANVARHSQATEVSMQLACESEGWSLTLTDNGRGFDAQRTSQGVGLASMRERMNALGGMLTIESSEQQGTTITARRMVGERVRKDG</sequence>
<evidence type="ECO:0000256" key="6">
    <source>
        <dbReference type="ARBA" id="ARBA00022777"/>
    </source>
</evidence>
<keyword evidence="8" id="KW-1133">Transmembrane helix</keyword>
<keyword evidence="8" id="KW-0472">Membrane</keyword>
<feature type="domain" description="Histidine kinase" evidence="9">
    <location>
        <begin position="316"/>
        <end position="509"/>
    </location>
</feature>
<feature type="domain" description="HAMP" evidence="10">
    <location>
        <begin position="247"/>
        <end position="299"/>
    </location>
</feature>
<dbReference type="CDD" id="cd06225">
    <property type="entry name" value="HAMP"/>
    <property type="match status" value="1"/>
</dbReference>
<dbReference type="InterPro" id="IPR011712">
    <property type="entry name" value="Sig_transdc_His_kin_sub3_dim/P"/>
</dbReference>
<comment type="caution">
    <text evidence="11">The sequence shown here is derived from an EMBL/GenBank/DDBJ whole genome shotgun (WGS) entry which is preliminary data.</text>
</comment>
<keyword evidence="7" id="KW-0902">Two-component regulatory system</keyword>
<protein>
    <recommendedName>
        <fullName evidence="3">histidine kinase</fullName>
        <ecNumber evidence="3">2.7.13.3</ecNumber>
    </recommendedName>
</protein>
<dbReference type="InterPro" id="IPR050482">
    <property type="entry name" value="Sensor_HK_TwoCompSys"/>
</dbReference>
<dbReference type="Gene3D" id="3.30.565.10">
    <property type="entry name" value="Histidine kinase-like ATPase, C-terminal domain"/>
    <property type="match status" value="1"/>
</dbReference>
<dbReference type="PROSITE" id="PS50109">
    <property type="entry name" value="HIS_KIN"/>
    <property type="match status" value="1"/>
</dbReference>
<dbReference type="InterPro" id="IPR036890">
    <property type="entry name" value="HATPase_C_sf"/>
</dbReference>
<feature type="transmembrane region" description="Helical" evidence="8">
    <location>
        <begin position="199"/>
        <end position="220"/>
    </location>
</feature>
<dbReference type="PROSITE" id="PS50885">
    <property type="entry name" value="HAMP"/>
    <property type="match status" value="1"/>
</dbReference>
<evidence type="ECO:0000259" key="9">
    <source>
        <dbReference type="PROSITE" id="PS50109"/>
    </source>
</evidence>
<keyword evidence="8" id="KW-0812">Transmembrane</keyword>
<evidence type="ECO:0000256" key="4">
    <source>
        <dbReference type="ARBA" id="ARBA00022553"/>
    </source>
</evidence>
<evidence type="ECO:0000256" key="7">
    <source>
        <dbReference type="ARBA" id="ARBA00023012"/>
    </source>
</evidence>
<dbReference type="Pfam" id="PF02518">
    <property type="entry name" value="HATPase_c"/>
    <property type="match status" value="1"/>
</dbReference>
<keyword evidence="5" id="KW-0808">Transferase</keyword>
<dbReference type="InterPro" id="IPR003594">
    <property type="entry name" value="HATPase_dom"/>
</dbReference>
<dbReference type="Pfam" id="PF07730">
    <property type="entry name" value="HisKA_3"/>
    <property type="match status" value="1"/>
</dbReference>
<dbReference type="InterPro" id="IPR003660">
    <property type="entry name" value="HAMP_dom"/>
</dbReference>